<protein>
    <submittedName>
        <fullName evidence="1">Uncharacterized protein</fullName>
    </submittedName>
</protein>
<dbReference type="Proteomes" id="UP001652445">
    <property type="component" value="Unassembled WGS sequence"/>
</dbReference>
<sequence length="67" mass="7631">MILSNCSSCGKLQLQQAEALCLDCFKQFIEDTHTVKNFLNQNPYANMMDVVHQTGLSLKKVKELVNR</sequence>
<dbReference type="RefSeq" id="WP_076231268.1">
    <property type="nucleotide sequence ID" value="NZ_JAOQIO010000116.1"/>
</dbReference>
<organism evidence="1 2">
    <name type="scientific">Paenibacillus baimaensis</name>
    <dbReference type="NCBI Taxonomy" id="2982185"/>
    <lineage>
        <taxon>Bacteria</taxon>
        <taxon>Bacillati</taxon>
        <taxon>Bacillota</taxon>
        <taxon>Bacilli</taxon>
        <taxon>Bacillales</taxon>
        <taxon>Paenibacillaceae</taxon>
        <taxon>Paenibacillus</taxon>
    </lineage>
</organism>
<evidence type="ECO:0000313" key="2">
    <source>
        <dbReference type="Proteomes" id="UP001652445"/>
    </source>
</evidence>
<comment type="caution">
    <text evidence="1">The sequence shown here is derived from an EMBL/GenBank/DDBJ whole genome shotgun (WGS) entry which is preliminary data.</text>
</comment>
<name>A0ABT2UTL1_9BACL</name>
<accession>A0ABT2UTL1</accession>
<keyword evidence="2" id="KW-1185">Reference proteome</keyword>
<dbReference type="EMBL" id="JAOQIO010000116">
    <property type="protein sequence ID" value="MCU6797366.1"/>
    <property type="molecule type" value="Genomic_DNA"/>
</dbReference>
<reference evidence="1 2" key="1">
    <citation type="submission" date="2022-09" db="EMBL/GenBank/DDBJ databases">
        <authorList>
            <person name="Han X.L."/>
            <person name="Wang Q."/>
            <person name="Lu T."/>
        </authorList>
    </citation>
    <scope>NUCLEOTIDE SEQUENCE [LARGE SCALE GENOMIC DNA]</scope>
    <source>
        <strain evidence="1 2">WQ 127069</strain>
    </source>
</reference>
<evidence type="ECO:0000313" key="1">
    <source>
        <dbReference type="EMBL" id="MCU6797366.1"/>
    </source>
</evidence>
<gene>
    <name evidence="1" type="ORF">OB236_35085</name>
</gene>
<proteinExistence type="predicted"/>